<dbReference type="OrthoDB" id="6647232at2"/>
<dbReference type="EMBL" id="MKKK01000056">
    <property type="protein sequence ID" value="OEY93115.1"/>
    <property type="molecule type" value="Genomic_DNA"/>
</dbReference>
<dbReference type="RefSeq" id="WP_070070686.1">
    <property type="nucleotide sequence ID" value="NZ_MKKK01000056.1"/>
</dbReference>
<feature type="chain" id="PRO_5043144566" description="VCBS repeat-containing protein" evidence="1">
    <location>
        <begin position="20"/>
        <end position="295"/>
    </location>
</feature>
<gene>
    <name evidence="2" type="ORF">BJI46_05080</name>
</gene>
<keyword evidence="3" id="KW-1185">Reference proteome</keyword>
<protein>
    <recommendedName>
        <fullName evidence="4">VCBS repeat-containing protein</fullName>
    </recommendedName>
</protein>
<keyword evidence="1" id="KW-0732">Signal</keyword>
<proteinExistence type="predicted"/>
<organism evidence="2 3">
    <name type="scientific">Acinetobacter qingfengensis</name>
    <dbReference type="NCBI Taxonomy" id="1262585"/>
    <lineage>
        <taxon>Bacteria</taxon>
        <taxon>Pseudomonadati</taxon>
        <taxon>Pseudomonadota</taxon>
        <taxon>Gammaproteobacteria</taxon>
        <taxon>Moraxellales</taxon>
        <taxon>Moraxellaceae</taxon>
        <taxon>Acinetobacter</taxon>
    </lineage>
</organism>
<evidence type="ECO:0008006" key="4">
    <source>
        <dbReference type="Google" id="ProtNLM"/>
    </source>
</evidence>
<accession>A0A1E7R1B7</accession>
<name>A0A1E7R1B7_9GAMM</name>
<evidence type="ECO:0000256" key="1">
    <source>
        <dbReference type="SAM" id="SignalP"/>
    </source>
</evidence>
<sequence length="295" mass="31897">MGKIIYAFLLAVFTVSVHAAVALTSAQDKAVKAYIAKEQKERTANREEVEVNNTIVTDLNGDGKAEVVLGVSFLGGTWWSNGLVILSDKGKGYQVVAEEGLLGSVQSIDVKNSLIHVNSLQAAPNDPRCCPSIKETTIYQWNGTKLLDVTGKKTVTSPKQSVPAITSNINSEWKLTTIRGVKLASVKQNGKGIQELTVLCEDRLPKLAVRLNVPQSDPLRLEIQIGQMIYPFLTTQKSNATGYRVFNLSPSALPKGLLTGHQSAQVKINGIAYSALSLRHAAATSKQALSGCYRY</sequence>
<evidence type="ECO:0000313" key="2">
    <source>
        <dbReference type="EMBL" id="OEY93115.1"/>
    </source>
</evidence>
<dbReference type="AlphaFoldDB" id="A0A1E7R1B7"/>
<evidence type="ECO:0000313" key="3">
    <source>
        <dbReference type="Proteomes" id="UP000185895"/>
    </source>
</evidence>
<comment type="caution">
    <text evidence="2">The sequence shown here is derived from an EMBL/GenBank/DDBJ whole genome shotgun (WGS) entry which is preliminary data.</text>
</comment>
<reference evidence="2 3" key="1">
    <citation type="submission" date="2016-09" db="EMBL/GenBank/DDBJ databases">
        <authorList>
            <person name="Capua I."/>
            <person name="De Benedictis P."/>
            <person name="Joannis T."/>
            <person name="Lombin L.H."/>
            <person name="Cattoli G."/>
        </authorList>
    </citation>
    <scope>NUCLEOTIDE SEQUENCE [LARGE SCALE GENOMIC DNA]</scope>
    <source>
        <strain evidence="2 3">ANC 4671</strain>
    </source>
</reference>
<dbReference type="STRING" id="1262585.BJI46_05080"/>
<feature type="signal peptide" evidence="1">
    <location>
        <begin position="1"/>
        <end position="19"/>
    </location>
</feature>
<dbReference type="Proteomes" id="UP000185895">
    <property type="component" value="Unassembled WGS sequence"/>
</dbReference>